<proteinExistence type="predicted"/>
<dbReference type="Proteomes" id="UP000247409">
    <property type="component" value="Unassembled WGS sequence"/>
</dbReference>
<keyword evidence="2" id="KW-1185">Reference proteome</keyword>
<dbReference type="EMBL" id="NBIV01000030">
    <property type="protein sequence ID" value="PXF47027.1"/>
    <property type="molecule type" value="Genomic_DNA"/>
</dbReference>
<dbReference type="OrthoDB" id="8925at2759"/>
<name>A0A2V3IZB9_9FLOR</name>
<reference evidence="1 2" key="1">
    <citation type="journal article" date="2018" name="Mol. Biol. Evol.">
        <title>Analysis of the draft genome of the red seaweed Gracilariopsis chorda provides insights into genome size evolution in Rhodophyta.</title>
        <authorList>
            <person name="Lee J."/>
            <person name="Yang E.C."/>
            <person name="Graf L."/>
            <person name="Yang J.H."/>
            <person name="Qiu H."/>
            <person name="Zel Zion U."/>
            <person name="Chan C.X."/>
            <person name="Stephens T.G."/>
            <person name="Weber A.P.M."/>
            <person name="Boo G.H."/>
            <person name="Boo S.M."/>
            <person name="Kim K.M."/>
            <person name="Shin Y."/>
            <person name="Jung M."/>
            <person name="Lee S.J."/>
            <person name="Yim H.S."/>
            <person name="Lee J.H."/>
            <person name="Bhattacharya D."/>
            <person name="Yoon H.S."/>
        </authorList>
    </citation>
    <scope>NUCLEOTIDE SEQUENCE [LARGE SCALE GENOMIC DNA]</scope>
    <source>
        <strain evidence="1 2">SKKU-2015</strain>
        <tissue evidence="1">Whole body</tissue>
    </source>
</reference>
<protein>
    <submittedName>
        <fullName evidence="1">Uncharacterized protein</fullName>
    </submittedName>
</protein>
<accession>A0A2V3IZB9</accession>
<sequence>MRETRLFEYASLQKVQAFAGSEIPVPTPGFQRLSAQDQKNSWAGLAGTTSWRIENTDQLVLEDVVSSNGFRVSFSSPLSTRPLVRTREGSDDGSVELFLSCFAEQNGCTFVHLEANVSQSVVEPAYNELGKLFLTDLTIKCIAEVSRDVVVGLSNGLCALVEYPTAEIPSIRLQLLSPTISERDNLSQGDDTSIISYSSAEGASSQRSLTSSLSMGLMGRLFRSPRRNPAGDGSDVRLSYDNGGYVSTRRRGRAAVLKMEASDPIIALTELHSTVKCFISMHGSGRIDLYVSEENKYSCRAYTQLPIKLSKVCAEQFLVTGPRECGVAVVMADEDPSADSLRAFKIPLRIMRSDSFSLSCIQIAKRDGPIDRVVAALFVSDDVVVATETGVIADIVNVTGEIDSGIGLPQGRVWTLADDFDQPYGLWGCFDNVIPNPKDALMMAHRFSPYAIAKALRLDVPHSMTRQDIDIKLDEEELSDNQDTSWKRIKNRAEQVSKQEEFRIRDMCMEGDIGIVVARHGVLSVLRSISSFERKVVTDRPLLDSSTFKESNQTIVRLLASHGVCQELGARYKAGVVKPEFQAKFAFMMELGVRLSENGSGVPLTDLIVSQGEEISFTPPDQCSYDLAIEKALSIISPGGILLRKLLESSEFSTLGLAANQCANVFRLSSIFAGGLSWLFQYRTKSCQATIERSEEAMSEDIVPVPSEQLEEMLDKAYGCMVQAKKWCDDFCGTNEPLSNELKEDVQHTIDLATTAAIRAAQSVASRIGALGQDDVFTRTVSSSGFEYESASSSEVWKKLAFWLMEKCVRLFESFGAPKHAASCALEGMFGALDREQHEAMRAAAFSRFMDAGELEAALTAILSDPFIGTDPPSVKSMESEALRDGISLLVNVTADYGRLQWLADQDLPGPLKVMCGHALERRARAAEALPISDITMKLTSDSRMLSEDDGEPIHDNDIESDYELVYSWHVLRRDESSAATAALEWAGRVSDEGLNCVRNAISGGRSQIVSSQQQARLVLYWIQAKTVALSCASSALHRQPQHEKYIVKSKFSRLTQQDRSPHSLLADASWISRRLLLAHAQKKCLNMMLSHLPDKDDKSQDIHYLMGHGASFLSESREGVRWVTSTLHKNPTFDNMLLCAELGMAWREEISDNILVETIQSAAEIAARRDNVFFEYHHLRELLIAVEDTVDPKSSSRQWYTIALESALSTSQGVTACPQWLIDAAAWGYRSDNTSTEASVHFAGDVARVIRALLRNSRPFDAAKLILVAFERSKNTEADILNVPHSVIDATVTVLKRISGEYPEAVCLSSALSEASAKHIGLMREITYDRFKKMRENGDMHQELIGGHAIEVIR</sequence>
<gene>
    <name evidence="1" type="ORF">BWQ96_03217</name>
</gene>
<organism evidence="1 2">
    <name type="scientific">Gracilariopsis chorda</name>
    <dbReference type="NCBI Taxonomy" id="448386"/>
    <lineage>
        <taxon>Eukaryota</taxon>
        <taxon>Rhodophyta</taxon>
        <taxon>Florideophyceae</taxon>
        <taxon>Rhodymeniophycidae</taxon>
        <taxon>Gracilariales</taxon>
        <taxon>Gracilariaceae</taxon>
        <taxon>Gracilariopsis</taxon>
    </lineage>
</organism>
<comment type="caution">
    <text evidence="1">The sequence shown here is derived from an EMBL/GenBank/DDBJ whole genome shotgun (WGS) entry which is preliminary data.</text>
</comment>
<evidence type="ECO:0000313" key="1">
    <source>
        <dbReference type="EMBL" id="PXF47027.1"/>
    </source>
</evidence>
<evidence type="ECO:0000313" key="2">
    <source>
        <dbReference type="Proteomes" id="UP000247409"/>
    </source>
</evidence>